<gene>
    <name evidence="1" type="ORF">C1N32_20760</name>
</gene>
<dbReference type="Proteomes" id="UP000236449">
    <property type="component" value="Unassembled WGS sequence"/>
</dbReference>
<evidence type="ECO:0000313" key="1">
    <source>
        <dbReference type="EMBL" id="PNI01197.1"/>
    </source>
</evidence>
<name>A0A2J8HSD0_VIBDI</name>
<dbReference type="EMBL" id="POSK01000023">
    <property type="protein sequence ID" value="PNI01197.1"/>
    <property type="molecule type" value="Genomic_DNA"/>
</dbReference>
<dbReference type="AlphaFoldDB" id="A0A2J8HSD0"/>
<accession>A0A2J8HSD0</accession>
<protein>
    <submittedName>
        <fullName evidence="1">Uncharacterized protein</fullName>
    </submittedName>
</protein>
<proteinExistence type="predicted"/>
<comment type="caution">
    <text evidence="1">The sequence shown here is derived from an EMBL/GenBank/DDBJ whole genome shotgun (WGS) entry which is preliminary data.</text>
</comment>
<sequence length="150" mass="16995">MATTEIQREQIILAARKDATRKTSDIAREYEVTAEIASSLISKAKRRLGDEFYLNGQKPPTANYMLVLGCLERSPNVAVTVSSIMNTTGLTFEQVKSGVKILNANHCKHIERSGEKMQTHFIYKPNHSIPRELVRKLTMKDVFNIMNQVE</sequence>
<evidence type="ECO:0000313" key="2">
    <source>
        <dbReference type="Proteomes" id="UP000236449"/>
    </source>
</evidence>
<dbReference type="RefSeq" id="WP_102967303.1">
    <property type="nucleotide sequence ID" value="NZ_POSK01000023.1"/>
</dbReference>
<organism evidence="1 2">
    <name type="scientific">Vibrio diazotrophicus</name>
    <dbReference type="NCBI Taxonomy" id="685"/>
    <lineage>
        <taxon>Bacteria</taxon>
        <taxon>Pseudomonadati</taxon>
        <taxon>Pseudomonadota</taxon>
        <taxon>Gammaproteobacteria</taxon>
        <taxon>Vibrionales</taxon>
        <taxon>Vibrionaceae</taxon>
        <taxon>Vibrio</taxon>
    </lineage>
</organism>
<reference evidence="1 2" key="1">
    <citation type="submission" date="2018-01" db="EMBL/GenBank/DDBJ databases">
        <title>Draft genome sequences of six Vibrio diazotrophicus strains isolated from deep-sea sediments of the Baltic Sea.</title>
        <authorList>
            <person name="Castillo D."/>
            <person name="Vandieken V."/>
            <person name="Chiang O."/>
            <person name="Middelboe M."/>
        </authorList>
    </citation>
    <scope>NUCLEOTIDE SEQUENCE [LARGE SCALE GENOMIC DNA]</scope>
    <source>
        <strain evidence="1 2">60.27F</strain>
    </source>
</reference>